<gene>
    <name evidence="1" type="ORF">T551_00801</name>
</gene>
<dbReference type="SUPFAM" id="SSF52047">
    <property type="entry name" value="RNI-like"/>
    <property type="match status" value="1"/>
</dbReference>
<dbReference type="STRING" id="1408657.A0A0W4ZUR0"/>
<dbReference type="EMBL" id="LFWA01000003">
    <property type="protein sequence ID" value="KTW32119.1"/>
    <property type="molecule type" value="Genomic_DNA"/>
</dbReference>
<sequence>MKPISSKIISINIKRSRNLVRKLVLNGKCVINDSLLLYMAKFCCNLTHLTLTKGFNYELLSRSISAFSSLLSLIFLYEIELSVVAQVMSNVPSSLQRFEAKKLLVNSIPFWGQIPTNIRIVKLIRADISLCNNRELSFYVSDMLKIIPSVTHIFLNNWIENLVLDDYDFLYLDELDVLDLSGSRLLRTPLMPKTLLELNLSYLVGTDLSFSILPNFDCLRYLNLSYSSRLYSDAVIALTSFSGHNLKELFLDSCPQLDANCIVNLVLSCKFIERLSLSGNSWVDDSLLTVVAHELKVLKYFNLSSCFGISGFGVVELVNTRSSSIMHIVLNGCHNVSLDSVIWMRQLGINIDYKFEISSRNKVY</sequence>
<name>A0A0W4ZUR0_PNEJ7</name>
<dbReference type="RefSeq" id="XP_018230811.1">
    <property type="nucleotide sequence ID" value="XM_018373065.1"/>
</dbReference>
<dbReference type="Gene3D" id="3.80.10.10">
    <property type="entry name" value="Ribonuclease Inhibitor"/>
    <property type="match status" value="2"/>
</dbReference>
<dbReference type="GO" id="GO:0019005">
    <property type="term" value="C:SCF ubiquitin ligase complex"/>
    <property type="evidence" value="ECO:0007669"/>
    <property type="project" value="TreeGrafter"/>
</dbReference>
<comment type="caution">
    <text evidence="1">The sequence shown here is derived from an EMBL/GenBank/DDBJ whole genome shotgun (WGS) entry which is preliminary data.</text>
</comment>
<reference evidence="2" key="1">
    <citation type="journal article" date="2016" name="Nat. Commun.">
        <title>Genome analysis of three Pneumocystis species reveals adaptation mechanisms to life exclusively in mammalian hosts.</title>
        <authorList>
            <person name="Ma L."/>
            <person name="Chen Z."/>
            <person name="Huang D.W."/>
            <person name="Kutty G."/>
            <person name="Ishihara M."/>
            <person name="Wang H."/>
            <person name="Abouelleil A."/>
            <person name="Bishop L."/>
            <person name="Davey E."/>
            <person name="Deng R."/>
            <person name="Deng X."/>
            <person name="Fan L."/>
            <person name="Fantoni G."/>
            <person name="Fitzgerald M."/>
            <person name="Gogineni E."/>
            <person name="Goldberg J.M."/>
            <person name="Handley G."/>
            <person name="Hu X."/>
            <person name="Huber C."/>
            <person name="Jiao X."/>
            <person name="Jones K."/>
            <person name="Levin J.Z."/>
            <person name="Liu Y."/>
            <person name="Macdonald P."/>
            <person name="Melnikov A."/>
            <person name="Raley C."/>
            <person name="Sassi M."/>
            <person name="Sherman B.T."/>
            <person name="Song X."/>
            <person name="Sykes S."/>
            <person name="Tran B."/>
            <person name="Walsh L."/>
            <person name="Xia Y."/>
            <person name="Yang J."/>
            <person name="Young S."/>
            <person name="Zeng Q."/>
            <person name="Zheng X."/>
            <person name="Stephens R."/>
            <person name="Nusbaum C."/>
            <person name="Birren B.W."/>
            <person name="Azadi P."/>
            <person name="Lempicki R.A."/>
            <person name="Cuomo C.A."/>
            <person name="Kovacs J.A."/>
        </authorList>
    </citation>
    <scope>NUCLEOTIDE SEQUENCE [LARGE SCALE GENOMIC DNA]</scope>
    <source>
        <strain evidence="2">RU7</strain>
    </source>
</reference>
<keyword evidence="2" id="KW-1185">Reference proteome</keyword>
<dbReference type="Proteomes" id="UP000053447">
    <property type="component" value="Unassembled WGS sequence"/>
</dbReference>
<dbReference type="PANTHER" id="PTHR13318">
    <property type="entry name" value="PARTNER OF PAIRED, ISOFORM B-RELATED"/>
    <property type="match status" value="1"/>
</dbReference>
<dbReference type="OrthoDB" id="629492at2759"/>
<organism evidence="1 2">
    <name type="scientific">Pneumocystis jirovecii (strain RU7)</name>
    <name type="common">Human pneumocystis pneumonia agent</name>
    <dbReference type="NCBI Taxonomy" id="1408657"/>
    <lineage>
        <taxon>Eukaryota</taxon>
        <taxon>Fungi</taxon>
        <taxon>Dikarya</taxon>
        <taxon>Ascomycota</taxon>
        <taxon>Taphrinomycotina</taxon>
        <taxon>Pneumocystomycetes</taxon>
        <taxon>Pneumocystaceae</taxon>
        <taxon>Pneumocystis</taxon>
    </lineage>
</organism>
<dbReference type="VEuPathDB" id="FungiDB:T551_00801"/>
<evidence type="ECO:0000313" key="2">
    <source>
        <dbReference type="Proteomes" id="UP000053447"/>
    </source>
</evidence>
<evidence type="ECO:0008006" key="3">
    <source>
        <dbReference type="Google" id="ProtNLM"/>
    </source>
</evidence>
<dbReference type="GO" id="GO:0031146">
    <property type="term" value="P:SCF-dependent proteasomal ubiquitin-dependent protein catabolic process"/>
    <property type="evidence" value="ECO:0007669"/>
    <property type="project" value="TreeGrafter"/>
</dbReference>
<dbReference type="GeneID" id="28939320"/>
<dbReference type="AlphaFoldDB" id="A0A0W4ZUR0"/>
<proteinExistence type="predicted"/>
<dbReference type="InterPro" id="IPR006553">
    <property type="entry name" value="Leu-rich_rpt_Cys-con_subtyp"/>
</dbReference>
<protein>
    <recommendedName>
        <fullName evidence="3">F-box domain-containing protein</fullName>
    </recommendedName>
</protein>
<dbReference type="SMART" id="SM00367">
    <property type="entry name" value="LRR_CC"/>
    <property type="match status" value="4"/>
</dbReference>
<evidence type="ECO:0000313" key="1">
    <source>
        <dbReference type="EMBL" id="KTW32119.1"/>
    </source>
</evidence>
<dbReference type="InterPro" id="IPR032675">
    <property type="entry name" value="LRR_dom_sf"/>
</dbReference>
<accession>A0A0W4ZUR0</accession>